<dbReference type="Proteomes" id="UP000465112">
    <property type="component" value="Chromosome 5"/>
</dbReference>
<organism evidence="2 3">
    <name type="scientific">Perca fluviatilis</name>
    <name type="common">European perch</name>
    <dbReference type="NCBI Taxonomy" id="8168"/>
    <lineage>
        <taxon>Eukaryota</taxon>
        <taxon>Metazoa</taxon>
        <taxon>Chordata</taxon>
        <taxon>Craniata</taxon>
        <taxon>Vertebrata</taxon>
        <taxon>Euteleostomi</taxon>
        <taxon>Actinopterygii</taxon>
        <taxon>Neopterygii</taxon>
        <taxon>Teleostei</taxon>
        <taxon>Neoteleostei</taxon>
        <taxon>Acanthomorphata</taxon>
        <taxon>Eupercaria</taxon>
        <taxon>Perciformes</taxon>
        <taxon>Percoidei</taxon>
        <taxon>Percidae</taxon>
        <taxon>Percinae</taxon>
        <taxon>Perca</taxon>
    </lineage>
</organism>
<proteinExistence type="predicted"/>
<sequence length="73" mass="9029">MAVVSTYRSNKQQRPMRYLRIHIYFIFHRLLQWITHVRTAVEFRWKFASFWLILAFLTHVQLFLLLICSVLFL</sequence>
<keyword evidence="1" id="KW-1133">Transmembrane helix</keyword>
<feature type="non-terminal residue" evidence="2">
    <location>
        <position position="73"/>
    </location>
</feature>
<comment type="caution">
    <text evidence="2">The sequence shown here is derived from an EMBL/GenBank/DDBJ whole genome shotgun (WGS) entry which is preliminary data.</text>
</comment>
<keyword evidence="1" id="KW-0812">Transmembrane</keyword>
<dbReference type="AlphaFoldDB" id="A0A6A5F8G6"/>
<gene>
    <name evidence="2" type="ORF">PFLUV_G00052480</name>
</gene>
<protein>
    <submittedName>
        <fullName evidence="2">Uncharacterized protein</fullName>
    </submittedName>
</protein>
<feature type="transmembrane region" description="Helical" evidence="1">
    <location>
        <begin position="47"/>
        <end position="72"/>
    </location>
</feature>
<accession>A0A6A5F8G6</accession>
<evidence type="ECO:0000313" key="2">
    <source>
        <dbReference type="EMBL" id="KAF1389910.1"/>
    </source>
</evidence>
<evidence type="ECO:0000256" key="1">
    <source>
        <dbReference type="SAM" id="Phobius"/>
    </source>
</evidence>
<dbReference type="EMBL" id="VHII01000005">
    <property type="protein sequence ID" value="KAF1389910.1"/>
    <property type="molecule type" value="Genomic_DNA"/>
</dbReference>
<reference evidence="2 3" key="1">
    <citation type="submission" date="2019-06" db="EMBL/GenBank/DDBJ databases">
        <title>A chromosome-scale genome assembly of the European perch, Perca fluviatilis.</title>
        <authorList>
            <person name="Roques C."/>
            <person name="Zahm M."/>
            <person name="Cabau C."/>
            <person name="Klopp C."/>
            <person name="Bouchez O."/>
            <person name="Donnadieu C."/>
            <person name="Kuhl H."/>
            <person name="Gislard M."/>
            <person name="Guendouz S."/>
            <person name="Journot L."/>
            <person name="Haffray P."/>
            <person name="Bestin A."/>
            <person name="Morvezen R."/>
            <person name="Feron R."/>
            <person name="Wen M."/>
            <person name="Jouanno E."/>
            <person name="Herpin A."/>
            <person name="Schartl M."/>
            <person name="Postlethwait J."/>
            <person name="Schaerlinger B."/>
            <person name="Chardard D."/>
            <person name="Lecocq T."/>
            <person name="Poncet C."/>
            <person name="Jaffrelo L."/>
            <person name="Lampietro C."/>
            <person name="Guiguen Y."/>
        </authorList>
    </citation>
    <scope>NUCLEOTIDE SEQUENCE [LARGE SCALE GENOMIC DNA]</scope>
    <source>
        <tissue evidence="2">Blood</tissue>
    </source>
</reference>
<evidence type="ECO:0000313" key="3">
    <source>
        <dbReference type="Proteomes" id="UP000465112"/>
    </source>
</evidence>
<feature type="transmembrane region" description="Helical" evidence="1">
    <location>
        <begin position="21"/>
        <end position="41"/>
    </location>
</feature>
<keyword evidence="3" id="KW-1185">Reference proteome</keyword>
<keyword evidence="1" id="KW-0472">Membrane</keyword>
<name>A0A6A5F8G6_PERFL</name>